<comment type="caution">
    <text evidence="1">The sequence shown here is derived from an EMBL/GenBank/DDBJ whole genome shotgun (WGS) entry which is preliminary data.</text>
</comment>
<dbReference type="Proteomes" id="UP000292136">
    <property type="component" value="Unassembled WGS sequence"/>
</dbReference>
<gene>
    <name evidence="1" type="ORF">EV678_2343</name>
</gene>
<proteinExistence type="predicted"/>
<evidence type="ECO:0000313" key="1">
    <source>
        <dbReference type="EMBL" id="RZT76466.1"/>
    </source>
</evidence>
<keyword evidence="2" id="KW-1185">Reference proteome</keyword>
<accession>A0ABY0IMM0</accession>
<reference evidence="1 2" key="1">
    <citation type="submission" date="2019-02" db="EMBL/GenBank/DDBJ databases">
        <title>Genomic Encyclopedia of Type Strains, Phase IV (KMG-IV): sequencing the most valuable type-strain genomes for metagenomic binning, comparative biology and taxonomic classification.</title>
        <authorList>
            <person name="Goeker M."/>
        </authorList>
    </citation>
    <scope>NUCLEOTIDE SEQUENCE [LARGE SCALE GENOMIC DNA]</scope>
    <source>
        <strain evidence="1 2">DSM 21223</strain>
    </source>
</reference>
<sequence length="299" mass="33069">MDLVTGQSIYYSNKNHLPLEDVAESLLALKSIIEVTPFVLERLSPGLSIQRTHVFVNEVKAGSLWEDLIVKFVWGNQEKLNQDITELRSELKVDSLLNNRLLIGTIIGALVTGGGLYLLKKFSGSEEQKQILQANQNIFIVSGAAQAGVSEDQFKSILDTAILKNPQVAKDAVRVVRPAKREGDVSIVFNRDSSSEIGNRAIKAMPSNAPEEEQLETVEDYENVEIQIRAIDLDSTKRGWAAVVPSVASRRTKMHLDPHIKLTDLLGKTAIKGDVTVVFRSDDVGTRVPVLIFLRDISK</sequence>
<organism evidence="1 2">
    <name type="scientific">Azospira oryzae</name>
    <dbReference type="NCBI Taxonomy" id="146939"/>
    <lineage>
        <taxon>Bacteria</taxon>
        <taxon>Pseudomonadati</taxon>
        <taxon>Pseudomonadota</taxon>
        <taxon>Betaproteobacteria</taxon>
        <taxon>Rhodocyclales</taxon>
        <taxon>Rhodocyclaceae</taxon>
        <taxon>Azospira</taxon>
    </lineage>
</organism>
<dbReference type="EMBL" id="SHKM01000002">
    <property type="protein sequence ID" value="RZT76466.1"/>
    <property type="molecule type" value="Genomic_DNA"/>
</dbReference>
<evidence type="ECO:0000313" key="2">
    <source>
        <dbReference type="Proteomes" id="UP000292136"/>
    </source>
</evidence>
<name>A0ABY0IMM0_9RHOO</name>
<protein>
    <submittedName>
        <fullName evidence="1">Uncharacterized protein</fullName>
    </submittedName>
</protein>
<dbReference type="RefSeq" id="WP_130459649.1">
    <property type="nucleotide sequence ID" value="NZ_SHKM01000002.1"/>
</dbReference>